<dbReference type="InterPro" id="IPR008538">
    <property type="entry name" value="Uma2"/>
</dbReference>
<keyword evidence="2" id="KW-0378">Hydrolase</keyword>
<proteinExistence type="predicted"/>
<protein>
    <submittedName>
        <fullName evidence="2">Uma2 family endonuclease</fullName>
    </submittedName>
</protein>
<keyword evidence="2" id="KW-0255">Endonuclease</keyword>
<keyword evidence="3" id="KW-1185">Reference proteome</keyword>
<keyword evidence="2" id="KW-0540">Nuclease</keyword>
<evidence type="ECO:0000313" key="3">
    <source>
        <dbReference type="Proteomes" id="UP001379533"/>
    </source>
</evidence>
<dbReference type="Pfam" id="PF05685">
    <property type="entry name" value="Uma2"/>
    <property type="match status" value="1"/>
</dbReference>
<dbReference type="PANTHER" id="PTHR35400">
    <property type="entry name" value="SLR1083 PROTEIN"/>
    <property type="match status" value="1"/>
</dbReference>
<dbReference type="EMBL" id="CP089982">
    <property type="protein sequence ID" value="WXA99063.1"/>
    <property type="molecule type" value="Genomic_DNA"/>
</dbReference>
<organism evidence="2 3">
    <name type="scientific">Pendulispora brunnea</name>
    <dbReference type="NCBI Taxonomy" id="2905690"/>
    <lineage>
        <taxon>Bacteria</taxon>
        <taxon>Pseudomonadati</taxon>
        <taxon>Myxococcota</taxon>
        <taxon>Myxococcia</taxon>
        <taxon>Myxococcales</taxon>
        <taxon>Sorangiineae</taxon>
        <taxon>Pendulisporaceae</taxon>
        <taxon>Pendulispora</taxon>
    </lineage>
</organism>
<dbReference type="SUPFAM" id="SSF52980">
    <property type="entry name" value="Restriction endonuclease-like"/>
    <property type="match status" value="1"/>
</dbReference>
<sequence length="234" mass="26769">MRSRSGGDRPGIQLLYGWMHMSTPPLRESPPIHRFTEDLDSVVRPLYREEFEKLMQKERPGRAERGEDYRVELLSGVLIEMGDASERHHTVVERVCDRLDAAIPEAASWCSYGHVPLTVDSMPLVDIKIVLPPDPQIEQDNPLALIEVADASLDKDRHIKAVLYAAAGVREYWIVDLQGEAIEVHRRPWANRYPEFRRYTDVVRYERGDRIQATVLFSRGAAVNDFLTGLDALH</sequence>
<gene>
    <name evidence="2" type="ORF">LZC95_19850</name>
</gene>
<feature type="domain" description="Putative restriction endonuclease" evidence="1">
    <location>
        <begin position="60"/>
        <end position="196"/>
    </location>
</feature>
<dbReference type="Proteomes" id="UP001379533">
    <property type="component" value="Chromosome"/>
</dbReference>
<dbReference type="GO" id="GO:0004519">
    <property type="term" value="F:endonuclease activity"/>
    <property type="evidence" value="ECO:0007669"/>
    <property type="project" value="UniProtKB-KW"/>
</dbReference>
<dbReference type="PANTHER" id="PTHR35400:SF1">
    <property type="entry name" value="SLR1083 PROTEIN"/>
    <property type="match status" value="1"/>
</dbReference>
<evidence type="ECO:0000313" key="2">
    <source>
        <dbReference type="EMBL" id="WXA99063.1"/>
    </source>
</evidence>
<dbReference type="InterPro" id="IPR012296">
    <property type="entry name" value="Nuclease_put_TT1808"/>
</dbReference>
<evidence type="ECO:0000259" key="1">
    <source>
        <dbReference type="Pfam" id="PF05685"/>
    </source>
</evidence>
<accession>A0ABZ2KK80</accession>
<dbReference type="Gene3D" id="3.90.1570.10">
    <property type="entry name" value="tt1808, chain A"/>
    <property type="match status" value="1"/>
</dbReference>
<dbReference type="CDD" id="cd06260">
    <property type="entry name" value="DUF820-like"/>
    <property type="match status" value="1"/>
</dbReference>
<dbReference type="RefSeq" id="WP_394849693.1">
    <property type="nucleotide sequence ID" value="NZ_CP089982.1"/>
</dbReference>
<reference evidence="2 3" key="1">
    <citation type="submission" date="2021-12" db="EMBL/GenBank/DDBJ databases">
        <title>Discovery of the Pendulisporaceae a myxobacterial family with distinct sporulation behavior and unique specialized metabolism.</title>
        <authorList>
            <person name="Garcia R."/>
            <person name="Popoff A."/>
            <person name="Bader C.D."/>
            <person name="Loehr J."/>
            <person name="Walesch S."/>
            <person name="Walt C."/>
            <person name="Boldt J."/>
            <person name="Bunk B."/>
            <person name="Haeckl F.J.F.P.J."/>
            <person name="Gunesch A.P."/>
            <person name="Birkelbach J."/>
            <person name="Nuebel U."/>
            <person name="Pietschmann T."/>
            <person name="Bach T."/>
            <person name="Mueller R."/>
        </authorList>
    </citation>
    <scope>NUCLEOTIDE SEQUENCE [LARGE SCALE GENOMIC DNA]</scope>
    <source>
        <strain evidence="2 3">MSr12523</strain>
    </source>
</reference>
<dbReference type="InterPro" id="IPR011335">
    <property type="entry name" value="Restrct_endonuc-II-like"/>
</dbReference>
<name>A0ABZ2KK80_9BACT</name>